<evidence type="ECO:0000313" key="5">
    <source>
        <dbReference type="EMBL" id="DBA03023.1"/>
    </source>
</evidence>
<name>A0AAV2Z7R8_9STRA</name>
<feature type="active site" evidence="1">
    <location>
        <position position="249"/>
    </location>
</feature>
<keyword evidence="1 2" id="KW-0862">Zinc</keyword>
<dbReference type="PANTHER" id="PTHR10127:SF850">
    <property type="entry name" value="METALLOENDOPEPTIDASE"/>
    <property type="match status" value="1"/>
</dbReference>
<dbReference type="PRINTS" id="PR00480">
    <property type="entry name" value="ASTACIN"/>
</dbReference>
<dbReference type="SMART" id="SM00235">
    <property type="entry name" value="ZnMc"/>
    <property type="match status" value="1"/>
</dbReference>
<keyword evidence="1 2" id="KW-0479">Metal-binding</keyword>
<reference evidence="5" key="2">
    <citation type="journal article" date="2023" name="Microbiol Resour">
        <title>Decontamination and Annotation of the Draft Genome Sequence of the Oomycete Lagenidium giganteum ARSEF 373.</title>
        <authorList>
            <person name="Morgan W.R."/>
            <person name="Tartar A."/>
        </authorList>
    </citation>
    <scope>NUCLEOTIDE SEQUENCE</scope>
    <source>
        <strain evidence="5">ARSEF 373</strain>
    </source>
</reference>
<feature type="binding site" evidence="1">
    <location>
        <position position="252"/>
    </location>
    <ligand>
        <name>Zn(2+)</name>
        <dbReference type="ChEBI" id="CHEBI:29105"/>
        <note>catalytic</note>
    </ligand>
</feature>
<dbReference type="Proteomes" id="UP001146120">
    <property type="component" value="Unassembled WGS sequence"/>
</dbReference>
<dbReference type="GO" id="GO:0006508">
    <property type="term" value="P:proteolysis"/>
    <property type="evidence" value="ECO:0007669"/>
    <property type="project" value="UniProtKB-KW"/>
</dbReference>
<dbReference type="InterPro" id="IPR001506">
    <property type="entry name" value="Peptidase_M12A"/>
</dbReference>
<feature type="binding site" evidence="1">
    <location>
        <position position="248"/>
    </location>
    <ligand>
        <name>Zn(2+)</name>
        <dbReference type="ChEBI" id="CHEBI:29105"/>
        <note>catalytic</note>
    </ligand>
</feature>
<keyword evidence="1 2" id="KW-0645">Protease</keyword>
<organism evidence="5 6">
    <name type="scientific">Lagenidium giganteum</name>
    <dbReference type="NCBI Taxonomy" id="4803"/>
    <lineage>
        <taxon>Eukaryota</taxon>
        <taxon>Sar</taxon>
        <taxon>Stramenopiles</taxon>
        <taxon>Oomycota</taxon>
        <taxon>Peronosporomycetes</taxon>
        <taxon>Pythiales</taxon>
        <taxon>Pythiaceae</taxon>
    </lineage>
</organism>
<dbReference type="GO" id="GO:0008270">
    <property type="term" value="F:zinc ion binding"/>
    <property type="evidence" value="ECO:0007669"/>
    <property type="project" value="UniProtKB-UniRule"/>
</dbReference>
<evidence type="ECO:0000313" key="6">
    <source>
        <dbReference type="Proteomes" id="UP001146120"/>
    </source>
</evidence>
<dbReference type="Gene3D" id="3.40.390.10">
    <property type="entry name" value="Collagenase (Catalytic Domain)"/>
    <property type="match status" value="1"/>
</dbReference>
<accession>A0AAV2Z7R8</accession>
<dbReference type="GO" id="GO:0004222">
    <property type="term" value="F:metalloendopeptidase activity"/>
    <property type="evidence" value="ECO:0007669"/>
    <property type="project" value="UniProtKB-UniRule"/>
</dbReference>
<dbReference type="Pfam" id="PF01400">
    <property type="entry name" value="Astacin"/>
    <property type="match status" value="1"/>
</dbReference>
<dbReference type="EMBL" id="DAKRPA010000024">
    <property type="protein sequence ID" value="DBA03023.1"/>
    <property type="molecule type" value="Genomic_DNA"/>
</dbReference>
<dbReference type="PROSITE" id="PS51864">
    <property type="entry name" value="ASTACIN"/>
    <property type="match status" value="1"/>
</dbReference>
<feature type="region of interest" description="Disordered" evidence="3">
    <location>
        <begin position="16"/>
        <end position="52"/>
    </location>
</feature>
<evidence type="ECO:0000256" key="1">
    <source>
        <dbReference type="PROSITE-ProRule" id="PRU01211"/>
    </source>
</evidence>
<dbReference type="InterPro" id="IPR024079">
    <property type="entry name" value="MetalloPept_cat_dom_sf"/>
</dbReference>
<evidence type="ECO:0000259" key="4">
    <source>
        <dbReference type="PROSITE" id="PS51864"/>
    </source>
</evidence>
<dbReference type="PANTHER" id="PTHR10127">
    <property type="entry name" value="DISCOIDIN, CUB, EGF, LAMININ , AND ZINC METALLOPROTEASE DOMAIN CONTAINING"/>
    <property type="match status" value="1"/>
</dbReference>
<feature type="compositionally biased region" description="Low complexity" evidence="3">
    <location>
        <begin position="25"/>
        <end position="39"/>
    </location>
</feature>
<comment type="caution">
    <text evidence="1">Lacks conserved residue(s) required for the propagation of feature annotation.</text>
</comment>
<comment type="caution">
    <text evidence="5">The sequence shown here is derived from an EMBL/GenBank/DDBJ whole genome shotgun (WGS) entry which is preliminary data.</text>
</comment>
<dbReference type="AlphaFoldDB" id="A0AAV2Z7R8"/>
<comment type="cofactor">
    <cofactor evidence="1 2">
        <name>Zn(2+)</name>
        <dbReference type="ChEBI" id="CHEBI:29105"/>
    </cofactor>
    <text evidence="1 2">Binds 1 zinc ion per subunit.</text>
</comment>
<evidence type="ECO:0000256" key="3">
    <source>
        <dbReference type="SAM" id="MobiDB-lite"/>
    </source>
</evidence>
<feature type="domain" description="Peptidase M12A" evidence="4">
    <location>
        <begin position="133"/>
        <end position="377"/>
    </location>
</feature>
<protein>
    <recommendedName>
        <fullName evidence="2">Metalloendopeptidase</fullName>
        <ecNumber evidence="2">3.4.24.-</ecNumber>
    </recommendedName>
</protein>
<gene>
    <name evidence="5" type="ORF">N0F65_003211</name>
</gene>
<keyword evidence="6" id="KW-1185">Reference proteome</keyword>
<dbReference type="SUPFAM" id="SSF55486">
    <property type="entry name" value="Metalloproteases ('zincins'), catalytic domain"/>
    <property type="match status" value="1"/>
</dbReference>
<keyword evidence="1 2" id="KW-0482">Metalloprotease</keyword>
<dbReference type="InterPro" id="IPR006026">
    <property type="entry name" value="Peptidase_Metallo"/>
</dbReference>
<feature type="binding site" evidence="1">
    <location>
        <position position="258"/>
    </location>
    <ligand>
        <name>Zn(2+)</name>
        <dbReference type="ChEBI" id="CHEBI:29105"/>
        <note>catalytic</note>
    </ligand>
</feature>
<sequence>MTVAAIATHSNTRIHLHVKAKRASSDSTDSSDSSDSSDTVAPTPAPSKSHELKGCNINGVEMRHHSLHYYSEKAYVACANGTGGCYLADKDHDHARQVPCPTNDFPGKIKAETKRRHEIKERYKEHGDRRLSLAVANEQRTWDDGVVCYDFNKELPFNSTQRGLIAEAMRVYESTTNVRFLPVKTCKDNKMKHCGSCDTFVDFSHPPTGRDCNSSIGVNGDGAQVMNLADRCFEADNDLKAAFGTAMHEIGHSLGLYHEHQHPNREIAVFWDDLPQSLWAEMKVRDVSVGGKYDYNSVMHYPDAYDFCYPKICADGKTGDDCVAKGTKFCGLNDDKKSCVTPNKSMCEKARTSEIGQRRVLSAGDLEALNALYTKAPWKSTESKIKA</sequence>
<evidence type="ECO:0000256" key="2">
    <source>
        <dbReference type="RuleBase" id="RU361183"/>
    </source>
</evidence>
<reference evidence="5" key="1">
    <citation type="submission" date="2022-11" db="EMBL/GenBank/DDBJ databases">
        <authorList>
            <person name="Morgan W.R."/>
            <person name="Tartar A."/>
        </authorList>
    </citation>
    <scope>NUCLEOTIDE SEQUENCE</scope>
    <source>
        <strain evidence="5">ARSEF 373</strain>
    </source>
</reference>
<proteinExistence type="predicted"/>
<dbReference type="EC" id="3.4.24.-" evidence="2"/>
<keyword evidence="1 2" id="KW-0378">Hydrolase</keyword>